<dbReference type="AlphaFoldDB" id="A0A7G9YD25"/>
<dbReference type="InterPro" id="IPR006978">
    <property type="entry name" value="Nre_N"/>
</dbReference>
<feature type="domain" description="Archaeal Nre N-terminal" evidence="2">
    <location>
        <begin position="78"/>
        <end position="349"/>
    </location>
</feature>
<gene>
    <name evidence="4" type="primary">nreB</name>
    <name evidence="4" type="ORF">LAAKCKNM_00031</name>
</gene>
<dbReference type="GO" id="GO:0006281">
    <property type="term" value="P:DNA repair"/>
    <property type="evidence" value="ECO:0007669"/>
    <property type="project" value="UniProtKB-UniRule"/>
</dbReference>
<accession>A0A7G9YD25</accession>
<sequence>MLKEKKRMFLVKVFTEGKKVVGKAFLSKKRFLVKSHGLLIAICYWNDYILIPTITIKRAQELKKMQRLCIVCKGSRLLCGQKTCPLLAALKQKTKFAELSDKKEFFGPSTSVFVGRIGYPCVSVGPMTVLEAAESDIAIERLEDPGEWFAHGLGMEQIIELRSFSLRSKRGEDIKSRSNFVADMAEIALAKQPVDVELTFKNKPSFNLSFSDVTRPTGASVNVEKMNVTENPKIPRKVDRIVSDELRAVEAAEGLYDLGLDVYKVAVILSSGALGLRSAKKMVPTRWSITATDDVIFKKLAAQIREFPPVDSFYVYESSYMDNHFQILLMPSLFEYENFEAWLPGSVWNNDALALGQRPVIIEEHEGFKGRKRYATEEGGGYYAVRLAVAEALHTMRRQAGVVVFREIYPQYFIPLGVWVVRETVRAAFRNKGEKFNTKKEALDFIDSRLQAKAGLKLRIQDFEVQSAILRQRRLTDF</sequence>
<protein>
    <recommendedName>
        <fullName evidence="1">DNA repair protein</fullName>
    </recommendedName>
</protein>
<proteinExistence type="inferred from homology"/>
<evidence type="ECO:0000313" key="4">
    <source>
        <dbReference type="EMBL" id="QNO45909.1"/>
    </source>
</evidence>
<comment type="similarity">
    <text evidence="1">Belongs to the Nre family.</text>
</comment>
<organism evidence="4">
    <name type="scientific">Candidatus Methanogaster sp. ANME-2c ERB4</name>
    <dbReference type="NCBI Taxonomy" id="2759911"/>
    <lineage>
        <taxon>Archaea</taxon>
        <taxon>Methanobacteriati</taxon>
        <taxon>Methanobacteriota</taxon>
        <taxon>Stenosarchaea group</taxon>
        <taxon>Methanomicrobia</taxon>
        <taxon>Methanosarcinales</taxon>
        <taxon>ANME-2 cluster</taxon>
        <taxon>Candidatus Methanogasteraceae</taxon>
        <taxon>Candidatus Methanogaster</taxon>
    </lineage>
</organism>
<evidence type="ECO:0000256" key="1">
    <source>
        <dbReference type="HAMAP-Rule" id="MF_02096"/>
    </source>
</evidence>
<dbReference type="InterPro" id="IPR033167">
    <property type="entry name" value="Nre"/>
</dbReference>
<dbReference type="HAMAP" id="MF_02096">
    <property type="entry name" value="Nre"/>
    <property type="match status" value="1"/>
</dbReference>
<dbReference type="PANTHER" id="PTHR38136:SF2">
    <property type="entry name" value="DNA REPAIR PROTEIN"/>
    <property type="match status" value="1"/>
</dbReference>
<keyword evidence="1" id="KW-0227">DNA damage</keyword>
<name>A0A7G9YD25_9EURY</name>
<dbReference type="Pfam" id="PF04895">
    <property type="entry name" value="Nre_C"/>
    <property type="match status" value="1"/>
</dbReference>
<keyword evidence="1" id="KW-0234">DNA repair</keyword>
<evidence type="ECO:0000259" key="3">
    <source>
        <dbReference type="Pfam" id="PF04895"/>
    </source>
</evidence>
<evidence type="ECO:0000259" key="2">
    <source>
        <dbReference type="Pfam" id="PF04894"/>
    </source>
</evidence>
<dbReference type="EMBL" id="MT631160">
    <property type="protein sequence ID" value="QNO45909.1"/>
    <property type="molecule type" value="Genomic_DNA"/>
</dbReference>
<comment type="caution">
    <text evidence="1">Lacks conserved residue(s) required for the propagation of feature annotation.</text>
</comment>
<dbReference type="PANTHER" id="PTHR38136">
    <property type="entry name" value="DNA REPAIR PROTEIN"/>
    <property type="match status" value="1"/>
</dbReference>
<dbReference type="Pfam" id="PF04894">
    <property type="entry name" value="Nre_N"/>
    <property type="match status" value="1"/>
</dbReference>
<comment type="function">
    <text evidence="1">Involved in DNA damage repair.</text>
</comment>
<feature type="domain" description="Archaeal Nre C-terminal" evidence="3">
    <location>
        <begin position="366"/>
        <end position="478"/>
    </location>
</feature>
<reference evidence="4" key="1">
    <citation type="submission" date="2020-06" db="EMBL/GenBank/DDBJ databases">
        <title>Unique genomic features of the anaerobic methanotrophic archaea.</title>
        <authorList>
            <person name="Chadwick G.L."/>
            <person name="Skennerton C.T."/>
            <person name="Laso-Perez R."/>
            <person name="Leu A.O."/>
            <person name="Speth D.R."/>
            <person name="Yu H."/>
            <person name="Morgan-Lang C."/>
            <person name="Hatzenpichler R."/>
            <person name="Goudeau D."/>
            <person name="Malmstrom R."/>
            <person name="Brazelton W.J."/>
            <person name="Woyke T."/>
            <person name="Hallam S.J."/>
            <person name="Tyson G.W."/>
            <person name="Wegener G."/>
            <person name="Boetius A."/>
            <person name="Orphan V."/>
        </authorList>
    </citation>
    <scope>NUCLEOTIDE SEQUENCE</scope>
</reference>
<dbReference type="InterPro" id="IPR006979">
    <property type="entry name" value="Nre_C"/>
</dbReference>